<name>A0AAW1L747_POPJA</name>
<sequence>MESAALITPERNCSRTFTKRKLCRPRGQVNPATELYTSCGFPHTGTYINGECETTSSAGFPHTGTYINGECENEKGSSACRQLLANRIKMFITFSQCS</sequence>
<evidence type="ECO:0000313" key="1">
    <source>
        <dbReference type="EMBL" id="KAK9729900.1"/>
    </source>
</evidence>
<comment type="caution">
    <text evidence="1">The sequence shown here is derived from an EMBL/GenBank/DDBJ whole genome shotgun (WGS) entry which is preliminary data.</text>
</comment>
<dbReference type="EMBL" id="JASPKY010000156">
    <property type="protein sequence ID" value="KAK9729900.1"/>
    <property type="molecule type" value="Genomic_DNA"/>
</dbReference>
<gene>
    <name evidence="1" type="ORF">QE152_g15705</name>
</gene>
<dbReference type="AlphaFoldDB" id="A0AAW1L747"/>
<organism evidence="1 2">
    <name type="scientific">Popillia japonica</name>
    <name type="common">Japanese beetle</name>
    <dbReference type="NCBI Taxonomy" id="7064"/>
    <lineage>
        <taxon>Eukaryota</taxon>
        <taxon>Metazoa</taxon>
        <taxon>Ecdysozoa</taxon>
        <taxon>Arthropoda</taxon>
        <taxon>Hexapoda</taxon>
        <taxon>Insecta</taxon>
        <taxon>Pterygota</taxon>
        <taxon>Neoptera</taxon>
        <taxon>Endopterygota</taxon>
        <taxon>Coleoptera</taxon>
        <taxon>Polyphaga</taxon>
        <taxon>Scarabaeiformia</taxon>
        <taxon>Scarabaeidae</taxon>
        <taxon>Rutelinae</taxon>
        <taxon>Popillia</taxon>
    </lineage>
</organism>
<dbReference type="Proteomes" id="UP001458880">
    <property type="component" value="Unassembled WGS sequence"/>
</dbReference>
<proteinExistence type="predicted"/>
<protein>
    <submittedName>
        <fullName evidence="1">Uncharacterized protein</fullName>
    </submittedName>
</protein>
<keyword evidence="2" id="KW-1185">Reference proteome</keyword>
<accession>A0AAW1L747</accession>
<reference evidence="1 2" key="1">
    <citation type="journal article" date="2024" name="BMC Genomics">
        <title>De novo assembly and annotation of Popillia japonica's genome with initial clues to its potential as an invasive pest.</title>
        <authorList>
            <person name="Cucini C."/>
            <person name="Boschi S."/>
            <person name="Funari R."/>
            <person name="Cardaioli E."/>
            <person name="Iannotti N."/>
            <person name="Marturano G."/>
            <person name="Paoli F."/>
            <person name="Bruttini M."/>
            <person name="Carapelli A."/>
            <person name="Frati F."/>
            <person name="Nardi F."/>
        </authorList>
    </citation>
    <scope>NUCLEOTIDE SEQUENCE [LARGE SCALE GENOMIC DNA]</scope>
    <source>
        <strain evidence="1">DMR45628</strain>
    </source>
</reference>
<evidence type="ECO:0000313" key="2">
    <source>
        <dbReference type="Proteomes" id="UP001458880"/>
    </source>
</evidence>